<dbReference type="InterPro" id="IPR016185">
    <property type="entry name" value="PreATP-grasp_dom_sf"/>
</dbReference>
<dbReference type="SUPFAM" id="SSF56059">
    <property type="entry name" value="Glutathione synthetase ATP-binding domain-like"/>
    <property type="match status" value="1"/>
</dbReference>
<evidence type="ECO:0000256" key="5">
    <source>
        <dbReference type="ARBA" id="ARBA00022840"/>
    </source>
</evidence>
<evidence type="ECO:0000256" key="3">
    <source>
        <dbReference type="ARBA" id="ARBA00022598"/>
    </source>
</evidence>
<feature type="domain" description="Biotin carboxylation" evidence="11">
    <location>
        <begin position="2"/>
        <end position="447"/>
    </location>
</feature>
<comment type="cofactor">
    <cofactor evidence="1">
        <name>biotin</name>
        <dbReference type="ChEBI" id="CHEBI:57586"/>
    </cofactor>
</comment>
<dbReference type="InterPro" id="IPR005481">
    <property type="entry name" value="BC-like_N"/>
</dbReference>
<dbReference type="NCBIfam" id="NF006367">
    <property type="entry name" value="PRK08591.1"/>
    <property type="match status" value="1"/>
</dbReference>
<reference evidence="12 13" key="1">
    <citation type="submission" date="2015-07" db="EMBL/GenBank/DDBJ databases">
        <title>Whole genome sequence of Herpetosiphon geysericola DSM 7119.</title>
        <authorList>
            <person name="Hemp J."/>
            <person name="Ward L.M."/>
            <person name="Pace L.A."/>
            <person name="Fischer W.W."/>
        </authorList>
    </citation>
    <scope>NUCLEOTIDE SEQUENCE [LARGE SCALE GENOMIC DNA]</scope>
    <source>
        <strain evidence="12 13">DSM 7119</strain>
    </source>
</reference>
<dbReference type="OrthoDB" id="9807469at2"/>
<accession>A0A0N8GRL0</accession>
<dbReference type="InterPro" id="IPR004549">
    <property type="entry name" value="Acetyl_CoA_COase_biotin_COase"/>
</dbReference>
<dbReference type="InterPro" id="IPR050856">
    <property type="entry name" value="Biotin_carboxylase_complex"/>
</dbReference>
<dbReference type="GO" id="GO:0046872">
    <property type="term" value="F:metal ion binding"/>
    <property type="evidence" value="ECO:0007669"/>
    <property type="project" value="InterPro"/>
</dbReference>
<keyword evidence="13" id="KW-1185">Reference proteome</keyword>
<dbReference type="InterPro" id="IPR011054">
    <property type="entry name" value="Rudment_hybrid_motif"/>
</dbReference>
<dbReference type="NCBIfam" id="TIGR00514">
    <property type="entry name" value="accC"/>
    <property type="match status" value="1"/>
</dbReference>
<dbReference type="Pfam" id="PF02785">
    <property type="entry name" value="Biotin_carb_C"/>
    <property type="match status" value="1"/>
</dbReference>
<dbReference type="EC" id="6.3.4.14" evidence="2"/>
<feature type="domain" description="Lipoyl-binding" evidence="9">
    <location>
        <begin position="511"/>
        <end position="586"/>
    </location>
</feature>
<dbReference type="InterPro" id="IPR005479">
    <property type="entry name" value="CPAse_ATP-bd"/>
</dbReference>
<dbReference type="InterPro" id="IPR011764">
    <property type="entry name" value="Biotin_carboxylation_dom"/>
</dbReference>
<dbReference type="RefSeq" id="WP_054534809.1">
    <property type="nucleotide sequence ID" value="NZ_LGKP01000021.1"/>
</dbReference>
<dbReference type="PROSITE" id="PS50968">
    <property type="entry name" value="BIOTINYL_LIPOYL"/>
    <property type="match status" value="1"/>
</dbReference>
<comment type="caution">
    <text evidence="12">The sequence shown here is derived from an EMBL/GenBank/DDBJ whole genome shotgun (WGS) entry which is preliminary data.</text>
</comment>
<dbReference type="GO" id="GO:2001295">
    <property type="term" value="P:malonyl-CoA biosynthetic process"/>
    <property type="evidence" value="ECO:0007669"/>
    <property type="project" value="UniProtKB-UniPathway"/>
</dbReference>
<dbReference type="InterPro" id="IPR011053">
    <property type="entry name" value="Single_hybrid_motif"/>
</dbReference>
<dbReference type="PANTHER" id="PTHR18866:SF33">
    <property type="entry name" value="METHYLCROTONOYL-COA CARBOXYLASE SUBUNIT ALPHA, MITOCHONDRIAL-RELATED"/>
    <property type="match status" value="1"/>
</dbReference>
<dbReference type="FunFam" id="3.40.50.20:FF:000010">
    <property type="entry name" value="Propionyl-CoA carboxylase subunit alpha"/>
    <property type="match status" value="1"/>
</dbReference>
<keyword evidence="6" id="KW-0460">Magnesium</keyword>
<dbReference type="PROSITE" id="PS00867">
    <property type="entry name" value="CPSASE_2"/>
    <property type="match status" value="1"/>
</dbReference>
<dbReference type="PROSITE" id="PS50975">
    <property type="entry name" value="ATP_GRASP"/>
    <property type="match status" value="1"/>
</dbReference>
<feature type="domain" description="ATP-grasp" evidence="10">
    <location>
        <begin position="121"/>
        <end position="318"/>
    </location>
</feature>
<evidence type="ECO:0000256" key="8">
    <source>
        <dbReference type="PROSITE-ProRule" id="PRU00409"/>
    </source>
</evidence>
<dbReference type="STRING" id="70996.SE18_12610"/>
<dbReference type="Pfam" id="PF00364">
    <property type="entry name" value="Biotin_lipoyl"/>
    <property type="match status" value="1"/>
</dbReference>
<evidence type="ECO:0000259" key="11">
    <source>
        <dbReference type="PROSITE" id="PS50979"/>
    </source>
</evidence>
<keyword evidence="7" id="KW-0092">Biotin</keyword>
<organism evidence="12 13">
    <name type="scientific">Herpetosiphon geysericola</name>
    <dbReference type="NCBI Taxonomy" id="70996"/>
    <lineage>
        <taxon>Bacteria</taxon>
        <taxon>Bacillati</taxon>
        <taxon>Chloroflexota</taxon>
        <taxon>Chloroflexia</taxon>
        <taxon>Herpetosiphonales</taxon>
        <taxon>Herpetosiphonaceae</taxon>
        <taxon>Herpetosiphon</taxon>
    </lineage>
</organism>
<gene>
    <name evidence="12" type="ORF">SE18_12610</name>
</gene>
<dbReference type="InterPro" id="IPR000089">
    <property type="entry name" value="Biotin_lipoyl"/>
</dbReference>
<dbReference type="Gene3D" id="2.40.50.100">
    <property type="match status" value="1"/>
</dbReference>
<evidence type="ECO:0000256" key="1">
    <source>
        <dbReference type="ARBA" id="ARBA00001953"/>
    </source>
</evidence>
<evidence type="ECO:0000256" key="7">
    <source>
        <dbReference type="ARBA" id="ARBA00023267"/>
    </source>
</evidence>
<protein>
    <recommendedName>
        <fullName evidence="2">biotin carboxylase</fullName>
        <ecNumber evidence="2">6.3.4.14</ecNumber>
    </recommendedName>
</protein>
<evidence type="ECO:0000259" key="10">
    <source>
        <dbReference type="PROSITE" id="PS50975"/>
    </source>
</evidence>
<dbReference type="FunFam" id="3.30.1490.20:FF:000003">
    <property type="entry name" value="acetyl-CoA carboxylase isoform X1"/>
    <property type="match status" value="1"/>
</dbReference>
<dbReference type="SUPFAM" id="SSF52440">
    <property type="entry name" value="PreATP-grasp domain"/>
    <property type="match status" value="1"/>
</dbReference>
<sequence>MSFDTVLIANRGEIALRVMRACKELGLRTVAVYSEADRDALHVRYADDAFLIGPPPAVQSYLQTETILDVARRSGAGAIHPGYGFLSENTDFVRTCDAAGIAFIGPTADAMDLMGGKIHARQVALRAHVPLVPGTTEAVESVAEALRLGEEYGYPIAIKASAGGGGRGLKVAYSAEEVEFAFESARREAEAAFKNGELFVEKYVLDPRHIEIQVLADQYGNVVYLGERDCSVQRRHQKLIEETPSPAVSPELRSAMGECALRLCRETKYVGAGTLEFLLAPDGQFYFLEMNTRIQVEHTVTEMVTGIDLVQAQIRIAQGEKLWFSQEEIQLRGHSIQCRINAEDAAAGFRPALGTISAYNEPKGYGVRVDAGVEQGTVIPPYYDSMLAKLVTWGATRSEALQRMRRALNDYTIEGITTVIPFHKLALAEPAFEHGDVTVSFIPRYLEEKLKQLPSATPSATEPASEQPSRELTVEVNGRRFTVRVAGEGLNAPVANTKAAAPTRRSVNKKREVATDPNAVICPIQGTIVAIKTSVGATVEAGQVVFVVEAMKMENEIATPRAGTIATLNGEVGKSIEAGSVLATLEA</sequence>
<dbReference type="GO" id="GO:0005524">
    <property type="term" value="F:ATP binding"/>
    <property type="evidence" value="ECO:0007669"/>
    <property type="project" value="UniProtKB-UniRule"/>
</dbReference>
<dbReference type="UniPathway" id="UPA00655">
    <property type="reaction ID" value="UER00711"/>
</dbReference>
<dbReference type="PANTHER" id="PTHR18866">
    <property type="entry name" value="CARBOXYLASE:PYRUVATE/ACETYL-COA/PROPIONYL-COA CARBOXYLASE"/>
    <property type="match status" value="1"/>
</dbReference>
<dbReference type="InterPro" id="IPR005482">
    <property type="entry name" value="Biotin_COase_C"/>
</dbReference>
<name>A0A0N8GRL0_9CHLR</name>
<dbReference type="SMART" id="SM00878">
    <property type="entry name" value="Biotin_carb_C"/>
    <property type="match status" value="1"/>
</dbReference>
<dbReference type="EMBL" id="LGKP01000021">
    <property type="protein sequence ID" value="KPL86794.1"/>
    <property type="molecule type" value="Genomic_DNA"/>
</dbReference>
<evidence type="ECO:0000256" key="2">
    <source>
        <dbReference type="ARBA" id="ARBA00013263"/>
    </source>
</evidence>
<evidence type="ECO:0000256" key="4">
    <source>
        <dbReference type="ARBA" id="ARBA00022741"/>
    </source>
</evidence>
<dbReference type="Pfam" id="PF00289">
    <property type="entry name" value="Biotin_carb_N"/>
    <property type="match status" value="1"/>
</dbReference>
<dbReference type="PROSITE" id="PS00866">
    <property type="entry name" value="CPSASE_1"/>
    <property type="match status" value="1"/>
</dbReference>
<dbReference type="InterPro" id="IPR011761">
    <property type="entry name" value="ATP-grasp"/>
</dbReference>
<dbReference type="SUPFAM" id="SSF51246">
    <property type="entry name" value="Rudiment single hybrid motif"/>
    <property type="match status" value="1"/>
</dbReference>
<evidence type="ECO:0000313" key="12">
    <source>
        <dbReference type="EMBL" id="KPL86794.1"/>
    </source>
</evidence>
<dbReference type="PATRIC" id="fig|70996.4.peg.4208"/>
<evidence type="ECO:0000256" key="6">
    <source>
        <dbReference type="ARBA" id="ARBA00022842"/>
    </source>
</evidence>
<keyword evidence="4 8" id="KW-0547">Nucleotide-binding</keyword>
<dbReference type="FunFam" id="3.30.470.20:FF:000028">
    <property type="entry name" value="Methylcrotonoyl-CoA carboxylase subunit alpha, mitochondrial"/>
    <property type="match status" value="1"/>
</dbReference>
<keyword evidence="3" id="KW-0436">Ligase</keyword>
<evidence type="ECO:0000313" key="13">
    <source>
        <dbReference type="Proteomes" id="UP000050277"/>
    </source>
</evidence>
<dbReference type="GO" id="GO:0004075">
    <property type="term" value="F:biotin carboxylase activity"/>
    <property type="evidence" value="ECO:0007669"/>
    <property type="project" value="UniProtKB-EC"/>
</dbReference>
<dbReference type="SUPFAM" id="SSF51230">
    <property type="entry name" value="Single hybrid motif"/>
    <property type="match status" value="1"/>
</dbReference>
<dbReference type="PROSITE" id="PS50979">
    <property type="entry name" value="BC"/>
    <property type="match status" value="1"/>
</dbReference>
<proteinExistence type="predicted"/>
<dbReference type="AlphaFoldDB" id="A0A0N8GRL0"/>
<evidence type="ECO:0000259" key="9">
    <source>
        <dbReference type="PROSITE" id="PS50968"/>
    </source>
</evidence>
<dbReference type="Pfam" id="PF02786">
    <property type="entry name" value="CPSase_L_D2"/>
    <property type="match status" value="1"/>
</dbReference>
<dbReference type="CDD" id="cd06850">
    <property type="entry name" value="biotinyl_domain"/>
    <property type="match status" value="1"/>
</dbReference>
<keyword evidence="5 8" id="KW-0067">ATP-binding</keyword>
<dbReference type="Gene3D" id="3.30.470.20">
    <property type="entry name" value="ATP-grasp fold, B domain"/>
    <property type="match status" value="1"/>
</dbReference>
<dbReference type="Proteomes" id="UP000050277">
    <property type="component" value="Unassembled WGS sequence"/>
</dbReference>